<dbReference type="Pfam" id="PF13837">
    <property type="entry name" value="Myb_DNA-bind_4"/>
    <property type="match status" value="2"/>
</dbReference>
<feature type="domain" description="Myb-like" evidence="2">
    <location>
        <begin position="86"/>
        <end position="135"/>
    </location>
</feature>
<organism evidence="3 4">
    <name type="scientific">Paralvinella palmiformis</name>
    <dbReference type="NCBI Taxonomy" id="53620"/>
    <lineage>
        <taxon>Eukaryota</taxon>
        <taxon>Metazoa</taxon>
        <taxon>Spiralia</taxon>
        <taxon>Lophotrochozoa</taxon>
        <taxon>Annelida</taxon>
        <taxon>Polychaeta</taxon>
        <taxon>Sedentaria</taxon>
        <taxon>Canalipalpata</taxon>
        <taxon>Terebellida</taxon>
        <taxon>Terebelliformia</taxon>
        <taxon>Alvinellidae</taxon>
        <taxon>Paralvinella</taxon>
    </lineage>
</organism>
<accession>A0AAD9JFE3</accession>
<feature type="region of interest" description="Disordered" evidence="1">
    <location>
        <begin position="336"/>
        <end position="364"/>
    </location>
</feature>
<comment type="caution">
    <text evidence="3">The sequence shown here is derived from an EMBL/GenBank/DDBJ whole genome shotgun (WGS) entry which is preliminary data.</text>
</comment>
<feature type="compositionally biased region" description="Polar residues" evidence="1">
    <location>
        <begin position="336"/>
        <end position="354"/>
    </location>
</feature>
<sequence length="594" mass="69242">MSEINEDSETFRVIVHYNDELKCEVNVNSETFKKIQARDPTTLQALLDAYKETKLEPVQEFTCETLSPVPSQEPLPLADSHAYSLWNEETENCLLETYSKYCRYPQKWKRVEDDMKCAGYVVSAEQCRDRWRKLAKRYQTKRRYQRLGKCDVVIPELWERCFGSDTCEVKAVTQNALRSHEATKDEKKSEQLKKYEAFWNKESEMMLLEYYFKHGHHVKKWKKIEDGFRKKGIIISAEKCRDKWRKLERKYQRQQNYGKRSEQHDAEISQLWEVCFGTAGSDIQISQGLIPSDTCGNQPQDGADQFTNSDDDKIHCVTSEQDIKLTETVTKQQLQKHMSSSEPRLGSISVSQSEAGKDPALKVSDEEPLRRQGIDELGWWSEDAENWLLESYIRHRNHTQKWTKVKKELKSKGCTMSAEQCRDKWRRMERRYQTQQKQIQRTGKCKMQIPELWQKCFGSESSISEVSSCSLKSDMKAGILALNVCNLFTIVIVPTTQQYSTMCFISATASRKRIATDEASLEEGDVTLDKNESINIESCQLQKIQRQSTVGKLIDYLKSRDRVLTRLHEEHNQILRELVEVLKTDNKEVSMDSL</sequence>
<dbReference type="EMBL" id="JAODUP010000367">
    <property type="protein sequence ID" value="KAK2151320.1"/>
    <property type="molecule type" value="Genomic_DNA"/>
</dbReference>
<dbReference type="PROSITE" id="PS50090">
    <property type="entry name" value="MYB_LIKE"/>
    <property type="match status" value="3"/>
</dbReference>
<dbReference type="InterPro" id="IPR009057">
    <property type="entry name" value="Homeodomain-like_sf"/>
</dbReference>
<dbReference type="InterPro" id="IPR044822">
    <property type="entry name" value="Myb_DNA-bind_4"/>
</dbReference>
<evidence type="ECO:0000313" key="3">
    <source>
        <dbReference type="EMBL" id="KAK2151320.1"/>
    </source>
</evidence>
<evidence type="ECO:0000256" key="1">
    <source>
        <dbReference type="SAM" id="MobiDB-lite"/>
    </source>
</evidence>
<proteinExistence type="predicted"/>
<feature type="domain" description="Myb-like" evidence="2">
    <location>
        <begin position="380"/>
        <end position="429"/>
    </location>
</feature>
<reference evidence="3" key="1">
    <citation type="journal article" date="2023" name="Mol. Biol. Evol.">
        <title>Third-Generation Sequencing Reveals the Adaptive Role of the Epigenome in Three Deep-Sea Polychaetes.</title>
        <authorList>
            <person name="Perez M."/>
            <person name="Aroh O."/>
            <person name="Sun Y."/>
            <person name="Lan Y."/>
            <person name="Juniper S.K."/>
            <person name="Young C.R."/>
            <person name="Angers B."/>
            <person name="Qian P.Y."/>
        </authorList>
    </citation>
    <scope>NUCLEOTIDE SEQUENCE</scope>
    <source>
        <strain evidence="3">P08H-3</strain>
    </source>
</reference>
<dbReference type="CDD" id="cd00167">
    <property type="entry name" value="SANT"/>
    <property type="match status" value="1"/>
</dbReference>
<keyword evidence="4" id="KW-1185">Reference proteome</keyword>
<evidence type="ECO:0000259" key="2">
    <source>
        <dbReference type="PROSITE" id="PS50090"/>
    </source>
</evidence>
<feature type="domain" description="Myb-like" evidence="2">
    <location>
        <begin position="199"/>
        <end position="248"/>
    </location>
</feature>
<dbReference type="PANTHER" id="PTHR33492:SF4">
    <property type="entry name" value="OS02G0174300 PROTEIN"/>
    <property type="match status" value="1"/>
</dbReference>
<dbReference type="Proteomes" id="UP001208570">
    <property type="component" value="Unassembled WGS sequence"/>
</dbReference>
<gene>
    <name evidence="3" type="ORF">LSH36_367g03029</name>
</gene>
<dbReference type="InterPro" id="IPR001005">
    <property type="entry name" value="SANT/Myb"/>
</dbReference>
<dbReference type="AlphaFoldDB" id="A0AAD9JFE3"/>
<evidence type="ECO:0000313" key="4">
    <source>
        <dbReference type="Proteomes" id="UP001208570"/>
    </source>
</evidence>
<name>A0AAD9JFE3_9ANNE</name>
<dbReference type="SUPFAM" id="SSF46689">
    <property type="entry name" value="Homeodomain-like"/>
    <property type="match status" value="1"/>
</dbReference>
<protein>
    <recommendedName>
        <fullName evidence="2">Myb-like domain-containing protein</fullName>
    </recommendedName>
</protein>
<dbReference type="PANTHER" id="PTHR33492">
    <property type="entry name" value="OSJNBA0043A12.37 PROTEIN-RELATED"/>
    <property type="match status" value="1"/>
</dbReference>
<dbReference type="Gene3D" id="1.10.10.60">
    <property type="entry name" value="Homeodomain-like"/>
    <property type="match status" value="2"/>
</dbReference>
<feature type="compositionally biased region" description="Basic and acidic residues" evidence="1">
    <location>
        <begin position="355"/>
        <end position="364"/>
    </location>
</feature>